<evidence type="ECO:0000313" key="3">
    <source>
        <dbReference type="EMBL" id="SDC87512.1"/>
    </source>
</evidence>
<dbReference type="OrthoDB" id="4146344at2"/>
<dbReference type="Proteomes" id="UP000198908">
    <property type="component" value="Unassembled WGS sequence"/>
</dbReference>
<evidence type="ECO:0000259" key="2">
    <source>
        <dbReference type="Pfam" id="PF09836"/>
    </source>
</evidence>
<evidence type="ECO:0000313" key="4">
    <source>
        <dbReference type="Proteomes" id="UP000198908"/>
    </source>
</evidence>
<feature type="region of interest" description="Disordered" evidence="1">
    <location>
        <begin position="1"/>
        <end position="33"/>
    </location>
</feature>
<dbReference type="STRING" id="416944.SAMN05421548_11192"/>
<dbReference type="AlphaFoldDB" id="A0A1G6Q4W2"/>
<dbReference type="Gene3D" id="1.10.150.690">
    <property type="entry name" value="DUF2063"/>
    <property type="match status" value="1"/>
</dbReference>
<dbReference type="Pfam" id="PF09836">
    <property type="entry name" value="DUF2063"/>
    <property type="match status" value="1"/>
</dbReference>
<dbReference type="GO" id="GO:0003677">
    <property type="term" value="F:DNA binding"/>
    <property type="evidence" value="ECO:0007669"/>
    <property type="project" value="UniProtKB-KW"/>
</dbReference>
<organism evidence="3 4">
    <name type="scientific">Paraburkholderia lycopersici</name>
    <dbReference type="NCBI Taxonomy" id="416944"/>
    <lineage>
        <taxon>Bacteria</taxon>
        <taxon>Pseudomonadati</taxon>
        <taxon>Pseudomonadota</taxon>
        <taxon>Betaproteobacteria</taxon>
        <taxon>Burkholderiales</taxon>
        <taxon>Burkholderiaceae</taxon>
        <taxon>Paraburkholderia</taxon>
    </lineage>
</organism>
<protein>
    <submittedName>
        <fullName evidence="3">Putative DNA-binding domain-containing protein</fullName>
    </submittedName>
</protein>
<dbReference type="EMBL" id="FMYQ01000011">
    <property type="protein sequence ID" value="SDC87512.1"/>
    <property type="molecule type" value="Genomic_DNA"/>
</dbReference>
<proteinExistence type="predicted"/>
<evidence type="ECO:0000256" key="1">
    <source>
        <dbReference type="SAM" id="MobiDB-lite"/>
    </source>
</evidence>
<sequence length="295" mass="31436">MRRQLPAPTPAGSSNRPRFGQARNAGRCAAQDTPSLSERQRIFAAALLDPALPVPDGLVGPDALPGTKRFGVYRNNVVVGLIESLRAAFPVVCRLVGDEFFTAMARAYVVFEPPSTPVMLAYGATFPDFVATFEPALSVPYLPDVARLERAWGEAYHAAEATPFDPARLGPIDPARLLLVRFTLHPSLRIVRSAWPIVEIWSMNIDGGMPAAVDIGRGGEHALIMRPAAEVEVRAVSAGAAAWMLGLQAGASVIDATARAIDEEPGFDLARALCDLSAIDAIVGWSASEETAPMP</sequence>
<dbReference type="InterPro" id="IPR018640">
    <property type="entry name" value="DUF2063"/>
</dbReference>
<dbReference type="InterPro" id="IPR044922">
    <property type="entry name" value="DUF2063_N_sf"/>
</dbReference>
<keyword evidence="4" id="KW-1185">Reference proteome</keyword>
<keyword evidence="3" id="KW-0238">DNA-binding</keyword>
<name>A0A1G6Q4W2_9BURK</name>
<reference evidence="4" key="1">
    <citation type="submission" date="2016-09" db="EMBL/GenBank/DDBJ databases">
        <authorList>
            <person name="Varghese N."/>
            <person name="Submissions S."/>
        </authorList>
    </citation>
    <scope>NUCLEOTIDE SEQUENCE [LARGE SCALE GENOMIC DNA]</scope>
    <source>
        <strain evidence="4">TNe-862</strain>
    </source>
</reference>
<feature type="domain" description="Putative DNA-binding" evidence="2">
    <location>
        <begin position="39"/>
        <end position="130"/>
    </location>
</feature>
<gene>
    <name evidence="3" type="ORF">SAMN05421548_11192</name>
</gene>
<accession>A0A1G6Q4W2</accession>